<reference evidence="3" key="1">
    <citation type="submission" date="2014-06" db="EMBL/GenBank/DDBJ databases">
        <authorList>
            <person name="Winans N.J."/>
            <person name="Newell P.D."/>
            <person name="Douglas A.E."/>
        </authorList>
    </citation>
    <scope>NUCLEOTIDE SEQUENCE [LARGE SCALE GENOMIC DNA]</scope>
    <source>
        <strain evidence="3">DmL_052</strain>
    </source>
</reference>
<dbReference type="PANTHER" id="PTHR30163">
    <property type="entry name" value="MEMBRANE-BOUND LYTIC MUREIN TRANSGLYCOSYLASE B"/>
    <property type="match status" value="1"/>
</dbReference>
<dbReference type="InterPro" id="IPR011970">
    <property type="entry name" value="MltB_2"/>
</dbReference>
<dbReference type="EMBL" id="JOPB01000001">
    <property type="protein sequence ID" value="OUI79310.1"/>
    <property type="molecule type" value="Genomic_DNA"/>
</dbReference>
<accession>A0A251ZXB4</accession>
<dbReference type="Gene3D" id="1.10.530.10">
    <property type="match status" value="1"/>
</dbReference>
<dbReference type="InterPro" id="IPR023346">
    <property type="entry name" value="Lysozyme-like_dom_sf"/>
</dbReference>
<evidence type="ECO:0000259" key="1">
    <source>
        <dbReference type="Pfam" id="PF13406"/>
    </source>
</evidence>
<dbReference type="Pfam" id="PF13406">
    <property type="entry name" value="SLT_2"/>
    <property type="match status" value="1"/>
</dbReference>
<dbReference type="InterPro" id="IPR031304">
    <property type="entry name" value="SLT_2"/>
</dbReference>
<dbReference type="Proteomes" id="UP000194946">
    <property type="component" value="Unassembled WGS sequence"/>
</dbReference>
<dbReference type="InterPro" id="IPR043426">
    <property type="entry name" value="MltB-like"/>
</dbReference>
<dbReference type="CDD" id="cd13399">
    <property type="entry name" value="Slt35-like"/>
    <property type="match status" value="1"/>
</dbReference>
<dbReference type="FunFam" id="1.10.8.350:FF:000001">
    <property type="entry name" value="Lytic murein transglycosylase B"/>
    <property type="match status" value="1"/>
</dbReference>
<gene>
    <name evidence="2" type="ORF">HK18_01735</name>
</gene>
<evidence type="ECO:0000313" key="2">
    <source>
        <dbReference type="EMBL" id="OUI79310.1"/>
    </source>
</evidence>
<dbReference type="SUPFAM" id="SSF53955">
    <property type="entry name" value="Lysozyme-like"/>
    <property type="match status" value="1"/>
</dbReference>
<dbReference type="PANTHER" id="PTHR30163:SF8">
    <property type="entry name" value="LYTIC MUREIN TRANSGLYCOSYLASE"/>
    <property type="match status" value="1"/>
</dbReference>
<feature type="domain" description="Transglycosylase SLT" evidence="1">
    <location>
        <begin position="38"/>
        <end position="328"/>
    </location>
</feature>
<comment type="caution">
    <text evidence="2">The sequence shown here is derived from an EMBL/GenBank/DDBJ whole genome shotgun (WGS) entry which is preliminary data.</text>
</comment>
<sequence length="331" mass="36623">MIERRKFLIGAGTAVTTSVILSDSLLNKAAAQSTAGYQAFLKQTYQQAVQQGFNASIMKQALDWSVPNAKVIQLDRKQPEFTMTWAQYYQKVISPTKISQGKSSYRSLQNVLSKIWSQYQVDPRIVLGIWGIESAYGKHTGKFNVIDSLATLAFEGRRAKFFKSELMKALKILDNRDIAPAQMLGSYAGAMGQPQFMPSAYLQYAVDFSGTGQRNIWTNVPDVLASIANYLAKCGWKASEPWGQEVTIQGNLSQTQIGRKNVKTLGQWQALGVRRKNGSNFSNSSIQGAVIRPDGEGGQAFMVYHNFNVIRRYNPSDYYALAVGLLGDAVG</sequence>
<organism evidence="2 3">
    <name type="scientific">Commensalibacter intestini</name>
    <dbReference type="NCBI Taxonomy" id="479936"/>
    <lineage>
        <taxon>Bacteria</taxon>
        <taxon>Pseudomonadati</taxon>
        <taxon>Pseudomonadota</taxon>
        <taxon>Alphaproteobacteria</taxon>
        <taxon>Acetobacterales</taxon>
        <taxon>Acetobacteraceae</taxon>
    </lineage>
</organism>
<evidence type="ECO:0000313" key="3">
    <source>
        <dbReference type="Proteomes" id="UP000194946"/>
    </source>
</evidence>
<name>A0A251ZXB4_9PROT</name>
<dbReference type="GO" id="GO:0008933">
    <property type="term" value="F:peptidoglycan lytic transglycosylase activity"/>
    <property type="evidence" value="ECO:0007669"/>
    <property type="project" value="TreeGrafter"/>
</dbReference>
<dbReference type="RefSeq" id="WP_086631697.1">
    <property type="nucleotide sequence ID" value="NZ_JOPB01000001.1"/>
</dbReference>
<keyword evidence="3" id="KW-1185">Reference proteome</keyword>
<dbReference type="NCBIfam" id="TIGR02283">
    <property type="entry name" value="MltB_2"/>
    <property type="match status" value="1"/>
</dbReference>
<protein>
    <submittedName>
        <fullName evidence="2">Lytic transglycosylase</fullName>
    </submittedName>
</protein>
<dbReference type="GO" id="GO:0009253">
    <property type="term" value="P:peptidoglycan catabolic process"/>
    <property type="evidence" value="ECO:0007669"/>
    <property type="project" value="TreeGrafter"/>
</dbReference>
<proteinExistence type="predicted"/>
<dbReference type="AlphaFoldDB" id="A0A251ZXB4"/>
<dbReference type="Gene3D" id="1.10.8.350">
    <property type="entry name" value="Bacterial muramidase"/>
    <property type="match status" value="1"/>
</dbReference>